<dbReference type="Proteomes" id="UP000187609">
    <property type="component" value="Unassembled WGS sequence"/>
</dbReference>
<sequence>MNLNKPLWFSKLKVGDFPLKLLVYNPLIDIYVKTHNKAVLKLLNKLVKTDVQDWQLQIFLDGMMQYTTLLLILECRMESFEAVIIGGRNGGLLNLSIVAFFGEFSSALSLVTTDKAITSLILLAYYLKEVGLSLEPEPSMSGVVGENIGSVDSVIADIDFGILEHGDAYVEETLIDEKGIHYGLAEGKRFQDWYEIVTLVGGLLQDALRIITYCGCQEIGDYVAISELNTVKGALDNTATLYHQQRRVTLLLIILGYLSHYLRAYTLGNHLVKYSLAKVALPRPTRLLVQRKIIHKDVFSVREARNALAKENDPLKVTYYHPLYLKINLMSPPDFNQLIDAMKLFILNVAMLSMRSFLPSGLDEVATASRKFGDLSIYIDDEVVEYPLFPCNHDARGCVTRSRKDPLS</sequence>
<proteinExistence type="predicted"/>
<reference evidence="1" key="1">
    <citation type="submission" date="2016-11" db="EMBL/GenBank/DDBJ databases">
        <title>The genome of Nicotiana attenuata.</title>
        <authorList>
            <person name="Xu S."/>
            <person name="Brockmoeller T."/>
            <person name="Gaquerel E."/>
            <person name="Navarro A."/>
            <person name="Kuhl H."/>
            <person name="Gase K."/>
            <person name="Ling Z."/>
            <person name="Zhou W."/>
            <person name="Kreitzer C."/>
            <person name="Stanke M."/>
            <person name="Tang H."/>
            <person name="Lyons E."/>
            <person name="Pandey P."/>
            <person name="Pandey S.P."/>
            <person name="Timmermann B."/>
            <person name="Baldwin I.T."/>
        </authorList>
    </citation>
    <scope>NUCLEOTIDE SEQUENCE [LARGE SCALE GENOMIC DNA]</scope>
    <source>
        <strain evidence="1">UT</strain>
    </source>
</reference>
<dbReference type="Gramene" id="OIT39371">
    <property type="protein sequence ID" value="OIT39371"/>
    <property type="gene ID" value="A4A49_03623"/>
</dbReference>
<dbReference type="STRING" id="49451.A0A314LC96"/>
<comment type="caution">
    <text evidence="1">The sequence shown here is derived from an EMBL/GenBank/DDBJ whole genome shotgun (WGS) entry which is preliminary data.</text>
</comment>
<keyword evidence="2" id="KW-1185">Reference proteome</keyword>
<evidence type="ECO:0000313" key="1">
    <source>
        <dbReference type="EMBL" id="OIT39371.1"/>
    </source>
</evidence>
<gene>
    <name evidence="1" type="ORF">A4A49_03623</name>
</gene>
<dbReference type="EMBL" id="MJEQ01000115">
    <property type="protein sequence ID" value="OIT39371.1"/>
    <property type="molecule type" value="Genomic_DNA"/>
</dbReference>
<protein>
    <submittedName>
        <fullName evidence="1">Uncharacterized protein</fullName>
    </submittedName>
</protein>
<accession>A0A314LC96</accession>
<organism evidence="1 2">
    <name type="scientific">Nicotiana attenuata</name>
    <name type="common">Coyote tobacco</name>
    <dbReference type="NCBI Taxonomy" id="49451"/>
    <lineage>
        <taxon>Eukaryota</taxon>
        <taxon>Viridiplantae</taxon>
        <taxon>Streptophyta</taxon>
        <taxon>Embryophyta</taxon>
        <taxon>Tracheophyta</taxon>
        <taxon>Spermatophyta</taxon>
        <taxon>Magnoliopsida</taxon>
        <taxon>eudicotyledons</taxon>
        <taxon>Gunneridae</taxon>
        <taxon>Pentapetalae</taxon>
        <taxon>asterids</taxon>
        <taxon>lamiids</taxon>
        <taxon>Solanales</taxon>
        <taxon>Solanaceae</taxon>
        <taxon>Nicotianoideae</taxon>
        <taxon>Nicotianeae</taxon>
        <taxon>Nicotiana</taxon>
    </lineage>
</organism>
<evidence type="ECO:0000313" key="2">
    <source>
        <dbReference type="Proteomes" id="UP000187609"/>
    </source>
</evidence>
<name>A0A314LC96_NICAT</name>
<dbReference type="AlphaFoldDB" id="A0A314LC96"/>